<dbReference type="Pfam" id="PF04111">
    <property type="entry name" value="APG6"/>
    <property type="match status" value="1"/>
</dbReference>
<organism evidence="6 7">
    <name type="scientific">Cyclospora cayetanensis</name>
    <dbReference type="NCBI Taxonomy" id="88456"/>
    <lineage>
        <taxon>Eukaryota</taxon>
        <taxon>Sar</taxon>
        <taxon>Alveolata</taxon>
        <taxon>Apicomplexa</taxon>
        <taxon>Conoidasida</taxon>
        <taxon>Coccidia</taxon>
        <taxon>Eucoccidiorida</taxon>
        <taxon>Eimeriorina</taxon>
        <taxon>Eimeriidae</taxon>
        <taxon>Cyclospora</taxon>
    </lineage>
</organism>
<dbReference type="InterPro" id="IPR041691">
    <property type="entry name" value="Atg6/beclin_CC"/>
</dbReference>
<comment type="similarity">
    <text evidence="1">Belongs to the beclin family.</text>
</comment>
<evidence type="ECO:0000313" key="7">
    <source>
        <dbReference type="RefSeq" id="XP_026193163.1"/>
    </source>
</evidence>
<dbReference type="GO" id="GO:0043548">
    <property type="term" value="F:phosphatidylinositol 3-kinase binding"/>
    <property type="evidence" value="ECO:0007669"/>
    <property type="project" value="TreeGrafter"/>
</dbReference>
<dbReference type="PANTHER" id="PTHR12768">
    <property type="entry name" value="BECLIN 1"/>
    <property type="match status" value="1"/>
</dbReference>
<dbReference type="Pfam" id="PF17675">
    <property type="entry name" value="APG6_N"/>
    <property type="match status" value="1"/>
</dbReference>
<proteinExistence type="inferred from homology"/>
<evidence type="ECO:0000256" key="1">
    <source>
        <dbReference type="ARBA" id="ARBA00005965"/>
    </source>
</evidence>
<keyword evidence="6" id="KW-1185">Reference proteome</keyword>
<dbReference type="OrthoDB" id="20368at2759"/>
<name>A0A6P6RZ78_9EIME</name>
<sequence length="507" mass="56531">MASAADSGHALPSASLLCGSCSRPVVIIEDAGPSLWNGMAEEKGELLSTEKHQHHSQLKGSLESACGVRRQEAQETESSLGEASVVLSPVLERSPAQAHAESPSPINGGSVTPIARPQWDATSQGGPSEPARGADESGGKEDDAIMLHPLCSNCLDAAIAELAPEIAHEKRLIRKYDRALRRLERRRDSQASSATTVEAPAAKDAGAFDKTPSSVCTASSNVQLQVLEEEEKQLLSEISSLEAAVAQRENQQLAVMAEISELYLWQLEFWLLFSTHLLRTVRHEERKRSMERLFAYVSQELKRLKRFNTMNEAFHIWTSQFLPSINNCRIGRISSPCCPAWSEINTGWGYLTLLLDAFYRKCQVQPSGYRIVPRGQFSFLLRKKDNAMLPLHGGGGEVGLSRFFYSNKKFDSAMTAYLECVKELFDCLVKAAQERLEQRTAASALLPFPELPYEIEGDKVGGFSIRLQLNQDERWTKALKHLLIDMKWLLEYIERRSARQFCFCPLS</sequence>
<dbReference type="GO" id="GO:0006995">
    <property type="term" value="P:cellular response to nitrogen starvation"/>
    <property type="evidence" value="ECO:0007669"/>
    <property type="project" value="TreeGrafter"/>
</dbReference>
<dbReference type="RefSeq" id="XP_026193163.1">
    <property type="nucleotide sequence ID" value="XM_026337378.1"/>
</dbReference>
<evidence type="ECO:0000259" key="5">
    <source>
        <dbReference type="Pfam" id="PF17675"/>
    </source>
</evidence>
<reference evidence="7" key="1">
    <citation type="submission" date="2025-08" db="UniProtKB">
        <authorList>
            <consortium name="RefSeq"/>
        </authorList>
    </citation>
    <scope>IDENTIFICATION</scope>
</reference>
<feature type="coiled-coil region" evidence="2">
    <location>
        <begin position="224"/>
        <end position="251"/>
    </location>
</feature>
<feature type="compositionally biased region" description="Basic and acidic residues" evidence="3">
    <location>
        <begin position="132"/>
        <end position="142"/>
    </location>
</feature>
<keyword evidence="2" id="KW-0175">Coiled coil</keyword>
<dbReference type="InterPro" id="IPR038274">
    <property type="entry name" value="Atg6/Beclin_C_sf"/>
</dbReference>
<feature type="region of interest" description="Disordered" evidence="3">
    <location>
        <begin position="46"/>
        <end position="82"/>
    </location>
</feature>
<dbReference type="InterPro" id="IPR007243">
    <property type="entry name" value="Atg6/Beclin"/>
</dbReference>
<dbReference type="AlphaFoldDB" id="A0A6P6RZ78"/>
<dbReference type="GeneID" id="34618632"/>
<gene>
    <name evidence="7" type="primary">LOC34618632</name>
</gene>
<evidence type="ECO:0000256" key="3">
    <source>
        <dbReference type="SAM" id="MobiDB-lite"/>
    </source>
</evidence>
<dbReference type="GO" id="GO:0034272">
    <property type="term" value="C:phosphatidylinositol 3-kinase complex, class III, type II"/>
    <property type="evidence" value="ECO:0007669"/>
    <property type="project" value="TreeGrafter"/>
</dbReference>
<dbReference type="PANTHER" id="PTHR12768:SF4">
    <property type="entry name" value="BECLIN-1"/>
    <property type="match status" value="1"/>
</dbReference>
<dbReference type="GO" id="GO:0030674">
    <property type="term" value="F:protein-macromolecule adaptor activity"/>
    <property type="evidence" value="ECO:0007669"/>
    <property type="project" value="TreeGrafter"/>
</dbReference>
<dbReference type="GO" id="GO:0000407">
    <property type="term" value="C:phagophore assembly site"/>
    <property type="evidence" value="ECO:0007669"/>
    <property type="project" value="TreeGrafter"/>
</dbReference>
<dbReference type="GO" id="GO:0000423">
    <property type="term" value="P:mitophagy"/>
    <property type="evidence" value="ECO:0007669"/>
    <property type="project" value="TreeGrafter"/>
</dbReference>
<dbReference type="Proteomes" id="UP000515125">
    <property type="component" value="Unplaced"/>
</dbReference>
<evidence type="ECO:0000313" key="6">
    <source>
        <dbReference type="Proteomes" id="UP000515125"/>
    </source>
</evidence>
<dbReference type="Gene3D" id="1.10.418.40">
    <property type="entry name" value="Autophagy protein 6/Beclin 1"/>
    <property type="match status" value="1"/>
</dbReference>
<evidence type="ECO:0000259" key="4">
    <source>
        <dbReference type="Pfam" id="PF04111"/>
    </source>
</evidence>
<feature type="domain" description="Atg6 BARA" evidence="4">
    <location>
        <begin position="304"/>
        <end position="493"/>
    </location>
</feature>
<dbReference type="InterPro" id="IPR040455">
    <property type="entry name" value="Atg6_BARA"/>
</dbReference>
<evidence type="ECO:0000256" key="2">
    <source>
        <dbReference type="SAM" id="Coils"/>
    </source>
</evidence>
<feature type="domain" description="Atg6/beclin coiled-coil" evidence="5">
    <location>
        <begin position="149"/>
        <end position="301"/>
    </location>
</feature>
<dbReference type="GO" id="GO:0000045">
    <property type="term" value="P:autophagosome assembly"/>
    <property type="evidence" value="ECO:0007669"/>
    <property type="project" value="TreeGrafter"/>
</dbReference>
<dbReference type="GO" id="GO:0034271">
    <property type="term" value="C:phosphatidylinositol 3-kinase complex, class III, type I"/>
    <property type="evidence" value="ECO:0007669"/>
    <property type="project" value="TreeGrafter"/>
</dbReference>
<feature type="region of interest" description="Disordered" evidence="3">
    <location>
        <begin position="185"/>
        <end position="212"/>
    </location>
</feature>
<feature type="region of interest" description="Disordered" evidence="3">
    <location>
        <begin position="94"/>
        <end position="142"/>
    </location>
</feature>
<accession>A0A6P6RZ78</accession>
<dbReference type="GO" id="GO:0045324">
    <property type="term" value="P:late endosome to vacuole transport"/>
    <property type="evidence" value="ECO:0007669"/>
    <property type="project" value="TreeGrafter"/>
</dbReference>
<protein>
    <submittedName>
        <fullName evidence="7">Beclin-1-like protein</fullName>
    </submittedName>
</protein>